<dbReference type="EMBL" id="PCRF01000169">
    <property type="protein sequence ID" value="PIP16234.1"/>
    <property type="molecule type" value="Genomic_DNA"/>
</dbReference>
<dbReference type="Proteomes" id="UP000230392">
    <property type="component" value="Unassembled WGS sequence"/>
</dbReference>
<accession>A0A2G9YAJ7</accession>
<evidence type="ECO:0000313" key="2">
    <source>
        <dbReference type="Proteomes" id="UP000230392"/>
    </source>
</evidence>
<evidence type="ECO:0000313" key="1">
    <source>
        <dbReference type="EMBL" id="PIP16234.1"/>
    </source>
</evidence>
<evidence type="ECO:0008006" key="3">
    <source>
        <dbReference type="Google" id="ProtNLM"/>
    </source>
</evidence>
<dbReference type="AlphaFoldDB" id="A0A2G9YAJ7"/>
<dbReference type="Pfam" id="PF08843">
    <property type="entry name" value="AbiEii"/>
    <property type="match status" value="1"/>
</dbReference>
<comment type="caution">
    <text evidence="1">The sequence shown here is derived from an EMBL/GenBank/DDBJ whole genome shotgun (WGS) entry which is preliminary data.</text>
</comment>
<dbReference type="InterPro" id="IPR014942">
    <property type="entry name" value="AbiEii"/>
</dbReference>
<name>A0A2G9YAJ7_9BACT</name>
<protein>
    <recommendedName>
        <fullName evidence="3">Nucleotidyl transferase AbiEii/AbiGii toxin family protein</fullName>
    </recommendedName>
</protein>
<sequence length="257" mass="29687">MIDSLQQREIFHLEFLRDLNRTLKPECYVLKGGTNLRFFFGSIRYSEDLDIDVKGITVSALKDKVMAIIQSPTLNTILRPFNIGEIIPPDLGKAKQTQTVQRFKVHLITTDGEDLFTKIEFSRRGFEPGTKVEMVIPAVTRFYKSAPLIVPHYSLETAALQKIRALADRKEIQARDLFDLFILHNRVEDTKAIKGTPREKVAVANKNILSLTYSQYRDTVVDYLPEEDQPAWSSETFWDEIRLRTSAFLENLLKEYE</sequence>
<reference evidence="1 2" key="1">
    <citation type="submission" date="2017-09" db="EMBL/GenBank/DDBJ databases">
        <title>Depth-based differentiation of microbial function through sediment-hosted aquifers and enrichment of novel symbionts in the deep terrestrial subsurface.</title>
        <authorList>
            <person name="Probst A.J."/>
            <person name="Ladd B."/>
            <person name="Jarett J.K."/>
            <person name="Geller-Mcgrath D.E."/>
            <person name="Sieber C.M."/>
            <person name="Emerson J.B."/>
            <person name="Anantharaman K."/>
            <person name="Thomas B.C."/>
            <person name="Malmstrom R."/>
            <person name="Stieglmeier M."/>
            <person name="Klingl A."/>
            <person name="Woyke T."/>
            <person name="Ryan C.M."/>
            <person name="Banfield J.F."/>
        </authorList>
    </citation>
    <scope>NUCLEOTIDE SEQUENCE [LARGE SCALE GENOMIC DNA]</scope>
    <source>
        <strain evidence="1">CG23_combo_of_CG06-09_8_20_14_all_48_7</strain>
    </source>
</reference>
<gene>
    <name evidence="1" type="ORF">COX46_03510</name>
</gene>
<proteinExistence type="predicted"/>
<organism evidence="1 2">
    <name type="scientific">bacterium (Candidatus Ratteibacteria) CG23_combo_of_CG06-09_8_20_14_all_48_7</name>
    <dbReference type="NCBI Taxonomy" id="2014292"/>
    <lineage>
        <taxon>Bacteria</taxon>
        <taxon>Candidatus Ratteibacteria</taxon>
    </lineage>
</organism>
<dbReference type="Gene3D" id="3.10.450.620">
    <property type="entry name" value="JHP933, nucleotidyltransferase-like core domain"/>
    <property type="match status" value="1"/>
</dbReference>